<evidence type="ECO:0000259" key="2">
    <source>
        <dbReference type="Pfam" id="PF07859"/>
    </source>
</evidence>
<name>A0A857J9K9_9BURK</name>
<dbReference type="InterPro" id="IPR050300">
    <property type="entry name" value="GDXG_lipolytic_enzyme"/>
</dbReference>
<gene>
    <name evidence="3" type="ORF">GT347_22960</name>
</gene>
<proteinExistence type="predicted"/>
<protein>
    <submittedName>
        <fullName evidence="3">Alpha/beta hydrolase fold domain-containing protein</fullName>
    </submittedName>
</protein>
<dbReference type="GO" id="GO:0016787">
    <property type="term" value="F:hydrolase activity"/>
    <property type="evidence" value="ECO:0007669"/>
    <property type="project" value="UniProtKB-KW"/>
</dbReference>
<dbReference type="EMBL" id="CP047650">
    <property type="protein sequence ID" value="QHJ00587.1"/>
    <property type="molecule type" value="Genomic_DNA"/>
</dbReference>
<dbReference type="Gene3D" id="3.40.50.1820">
    <property type="entry name" value="alpha/beta hydrolase"/>
    <property type="match status" value="1"/>
</dbReference>
<dbReference type="SUPFAM" id="SSF53474">
    <property type="entry name" value="alpha/beta-Hydrolases"/>
    <property type="match status" value="1"/>
</dbReference>
<reference evidence="3 4" key="1">
    <citation type="submission" date="2020-01" db="EMBL/GenBank/DDBJ databases">
        <title>Genome sequencing of strain KACC 21265.</title>
        <authorList>
            <person name="Heo J."/>
            <person name="Kim S.-J."/>
            <person name="Kim J.-S."/>
            <person name="Hong S.-B."/>
            <person name="Kwon S.-W."/>
        </authorList>
    </citation>
    <scope>NUCLEOTIDE SEQUENCE [LARGE SCALE GENOMIC DNA]</scope>
    <source>
        <strain evidence="3 4">KACC 21265</strain>
    </source>
</reference>
<accession>A0A857J9K9</accession>
<dbReference type="KEGG" id="xyk:GT347_22960"/>
<keyword evidence="1 3" id="KW-0378">Hydrolase</keyword>
<dbReference type="AlphaFoldDB" id="A0A857J9K9"/>
<evidence type="ECO:0000256" key="1">
    <source>
        <dbReference type="ARBA" id="ARBA00022801"/>
    </source>
</evidence>
<feature type="domain" description="Alpha/beta hydrolase fold-3" evidence="2">
    <location>
        <begin position="51"/>
        <end position="246"/>
    </location>
</feature>
<sequence length="290" mass="29987">MSSIPSTAKTDAAECVGGGLDDTLALPGRDPVGVRWYGKGQRQAGGGTPLVLHFHGGAFVSGGLENGSIVARILADAGAVVCSLEYPLAPSHPFPAGIETGYAALDWLHRHRVKLAGRGARMFLAGEEAGGNIAAAVAAMARDRAHPSLAGQILLSPMLDPCTGTASLRDATCVKTGACKWSEGWLAYLRGPRDAEHPYAVPSASCRMAGIAPTLVMAGVNDPMHDEAQVYAEKLRGAGVPVTWQPIAQAEGWPDALALEGVDRCPCAGTVRDHAAAFFAATAKAPEPPH</sequence>
<dbReference type="Pfam" id="PF07859">
    <property type="entry name" value="Abhydrolase_3"/>
    <property type="match status" value="1"/>
</dbReference>
<dbReference type="Proteomes" id="UP000464787">
    <property type="component" value="Chromosome"/>
</dbReference>
<dbReference type="InterPro" id="IPR029058">
    <property type="entry name" value="AB_hydrolase_fold"/>
</dbReference>
<dbReference type="PANTHER" id="PTHR48081">
    <property type="entry name" value="AB HYDROLASE SUPERFAMILY PROTEIN C4A8.06C"/>
    <property type="match status" value="1"/>
</dbReference>
<organism evidence="3 4">
    <name type="scientific">Xylophilus rhododendri</name>
    <dbReference type="NCBI Taxonomy" id="2697032"/>
    <lineage>
        <taxon>Bacteria</taxon>
        <taxon>Pseudomonadati</taxon>
        <taxon>Pseudomonadota</taxon>
        <taxon>Betaproteobacteria</taxon>
        <taxon>Burkholderiales</taxon>
        <taxon>Xylophilus</taxon>
    </lineage>
</organism>
<evidence type="ECO:0000313" key="3">
    <source>
        <dbReference type="EMBL" id="QHJ00587.1"/>
    </source>
</evidence>
<dbReference type="RefSeq" id="WP_160554397.1">
    <property type="nucleotide sequence ID" value="NZ_CP047650.1"/>
</dbReference>
<keyword evidence="4" id="KW-1185">Reference proteome</keyword>
<dbReference type="PANTHER" id="PTHR48081:SF8">
    <property type="entry name" value="ALPHA_BETA HYDROLASE FOLD-3 DOMAIN-CONTAINING PROTEIN-RELATED"/>
    <property type="match status" value="1"/>
</dbReference>
<dbReference type="InterPro" id="IPR013094">
    <property type="entry name" value="AB_hydrolase_3"/>
</dbReference>
<evidence type="ECO:0000313" key="4">
    <source>
        <dbReference type="Proteomes" id="UP000464787"/>
    </source>
</evidence>